<dbReference type="Proteomes" id="UP000094236">
    <property type="component" value="Unassembled WGS sequence"/>
</dbReference>
<dbReference type="InterPro" id="IPR004045">
    <property type="entry name" value="Glutathione_S-Trfase_N"/>
</dbReference>
<dbReference type="SUPFAM" id="SSF47616">
    <property type="entry name" value="GST C-terminal domain-like"/>
    <property type="match status" value="1"/>
</dbReference>
<evidence type="ECO:0000313" key="9">
    <source>
        <dbReference type="EMBL" id="ODV97372.1"/>
    </source>
</evidence>
<dbReference type="PANTHER" id="PTHR43986">
    <property type="entry name" value="ELONGATION FACTOR 1-GAMMA"/>
    <property type="match status" value="1"/>
</dbReference>
<reference evidence="10" key="1">
    <citation type="submission" date="2016-05" db="EMBL/GenBank/DDBJ databases">
        <title>Comparative genomics of biotechnologically important yeasts.</title>
        <authorList>
            <consortium name="DOE Joint Genome Institute"/>
            <person name="Riley R."/>
            <person name="Haridas S."/>
            <person name="Wolfe K.H."/>
            <person name="Lopes M.R."/>
            <person name="Hittinger C.T."/>
            <person name="Goker M."/>
            <person name="Salamov A."/>
            <person name="Wisecaver J."/>
            <person name="Long T.M."/>
            <person name="Aerts A.L."/>
            <person name="Barry K."/>
            <person name="Choi C."/>
            <person name="Clum A."/>
            <person name="Coughlan A.Y."/>
            <person name="Deshpande S."/>
            <person name="Douglass A.P."/>
            <person name="Hanson S.J."/>
            <person name="Klenk H.-P."/>
            <person name="Labutti K."/>
            <person name="Lapidus A."/>
            <person name="Lindquist E."/>
            <person name="Lipzen A."/>
            <person name="Meier-Kolthoff J.P."/>
            <person name="Ohm R.A."/>
            <person name="Otillar R.P."/>
            <person name="Pangilinan J."/>
            <person name="Peng Y."/>
            <person name="Rokas A."/>
            <person name="Rosa C.A."/>
            <person name="Scheuner C."/>
            <person name="Sibirny A.A."/>
            <person name="Slot J.C."/>
            <person name="Stielow J.B."/>
            <person name="Sun H."/>
            <person name="Kurtzman C.P."/>
            <person name="Blackwell M."/>
            <person name="Grigoriev I.V."/>
            <person name="Jeffries T.W."/>
        </authorList>
    </citation>
    <scope>NUCLEOTIDE SEQUENCE [LARGE SCALE GENOMIC DNA]</scope>
    <source>
        <strain evidence="10">NRRL Y-2460</strain>
    </source>
</reference>
<dbReference type="Pfam" id="PF00647">
    <property type="entry name" value="EF1G"/>
    <property type="match status" value="1"/>
</dbReference>
<dbReference type="PANTHER" id="PTHR43986:SF1">
    <property type="entry name" value="ELONGATION FACTOR 1-GAMMA"/>
    <property type="match status" value="1"/>
</dbReference>
<dbReference type="PROSITE" id="PS50405">
    <property type="entry name" value="GST_CTER"/>
    <property type="match status" value="1"/>
</dbReference>
<dbReference type="STRING" id="669874.A0A1E4U045"/>
<feature type="domain" description="EF-1-gamma C-terminal" evidence="6">
    <location>
        <begin position="255"/>
        <end position="416"/>
    </location>
</feature>
<name>A0A1E4U045_PACTA</name>
<keyword evidence="2 4" id="KW-0251">Elongation factor</keyword>
<dbReference type="InterPro" id="IPR010987">
    <property type="entry name" value="Glutathione-S-Trfase_C-like"/>
</dbReference>
<feature type="compositionally biased region" description="Basic and acidic residues" evidence="5">
    <location>
        <begin position="230"/>
        <end position="242"/>
    </location>
</feature>
<dbReference type="Pfam" id="PF00043">
    <property type="entry name" value="GST_C"/>
    <property type="match status" value="1"/>
</dbReference>
<dbReference type="GO" id="GO:0003746">
    <property type="term" value="F:translation elongation factor activity"/>
    <property type="evidence" value="ECO:0007669"/>
    <property type="project" value="UniProtKB-UniRule"/>
</dbReference>
<evidence type="ECO:0000259" key="6">
    <source>
        <dbReference type="PROSITE" id="PS50040"/>
    </source>
</evidence>
<dbReference type="InterPro" id="IPR036433">
    <property type="entry name" value="EF1B_G_C_sf"/>
</dbReference>
<evidence type="ECO:0000256" key="2">
    <source>
        <dbReference type="ARBA" id="ARBA00022768"/>
    </source>
</evidence>
<dbReference type="InterPro" id="IPR040079">
    <property type="entry name" value="Glutathione_S-Trfase"/>
</dbReference>
<evidence type="ECO:0000259" key="8">
    <source>
        <dbReference type="PROSITE" id="PS50405"/>
    </source>
</evidence>
<accession>A0A1E4U045</accession>
<evidence type="ECO:0000259" key="7">
    <source>
        <dbReference type="PROSITE" id="PS50404"/>
    </source>
</evidence>
<organism evidence="9 10">
    <name type="scientific">Pachysolen tannophilus NRRL Y-2460</name>
    <dbReference type="NCBI Taxonomy" id="669874"/>
    <lineage>
        <taxon>Eukaryota</taxon>
        <taxon>Fungi</taxon>
        <taxon>Dikarya</taxon>
        <taxon>Ascomycota</taxon>
        <taxon>Saccharomycotina</taxon>
        <taxon>Pichiomycetes</taxon>
        <taxon>Pachysolenaceae</taxon>
        <taxon>Pachysolen</taxon>
    </lineage>
</organism>
<dbReference type="AlphaFoldDB" id="A0A1E4U045"/>
<evidence type="ECO:0000256" key="3">
    <source>
        <dbReference type="ARBA" id="ARBA00022917"/>
    </source>
</evidence>
<dbReference type="PROSITE" id="PS50404">
    <property type="entry name" value="GST_NTER"/>
    <property type="match status" value="1"/>
</dbReference>
<dbReference type="SUPFAM" id="SSF89942">
    <property type="entry name" value="eEF1-gamma domain"/>
    <property type="match status" value="1"/>
</dbReference>
<dbReference type="GO" id="GO:0005634">
    <property type="term" value="C:nucleus"/>
    <property type="evidence" value="ECO:0007669"/>
    <property type="project" value="TreeGrafter"/>
</dbReference>
<dbReference type="Gene3D" id="1.20.1050.10">
    <property type="match status" value="1"/>
</dbReference>
<evidence type="ECO:0000256" key="1">
    <source>
        <dbReference type="ARBA" id="ARBA00004815"/>
    </source>
</evidence>
<feature type="compositionally biased region" description="Basic and acidic residues" evidence="5">
    <location>
        <begin position="250"/>
        <end position="259"/>
    </location>
</feature>
<dbReference type="OrthoDB" id="249703at2759"/>
<dbReference type="PROSITE" id="PS50040">
    <property type="entry name" value="EF1G_C"/>
    <property type="match status" value="1"/>
</dbReference>
<dbReference type="Gene3D" id="3.40.30.10">
    <property type="entry name" value="Glutaredoxin"/>
    <property type="match status" value="1"/>
</dbReference>
<evidence type="ECO:0000256" key="4">
    <source>
        <dbReference type="PROSITE-ProRule" id="PRU00519"/>
    </source>
</evidence>
<dbReference type="InterPro" id="IPR036249">
    <property type="entry name" value="Thioredoxin-like_sf"/>
</dbReference>
<keyword evidence="3 4" id="KW-0648">Protein biosynthesis</keyword>
<keyword evidence="10" id="KW-1185">Reference proteome</keyword>
<dbReference type="GO" id="GO:0005085">
    <property type="term" value="F:guanyl-nucleotide exchange factor activity"/>
    <property type="evidence" value="ECO:0007669"/>
    <property type="project" value="UniProtKB-ARBA"/>
</dbReference>
<dbReference type="SFLD" id="SFLDG00358">
    <property type="entry name" value="Main_(cytGST)"/>
    <property type="match status" value="1"/>
</dbReference>
<dbReference type="InterPro" id="IPR036282">
    <property type="entry name" value="Glutathione-S-Trfase_C_sf"/>
</dbReference>
<dbReference type="EMBL" id="KV454012">
    <property type="protein sequence ID" value="ODV97372.1"/>
    <property type="molecule type" value="Genomic_DNA"/>
</dbReference>
<feature type="domain" description="GST C-terminal" evidence="8">
    <location>
        <begin position="82"/>
        <end position="210"/>
    </location>
</feature>
<dbReference type="SUPFAM" id="SSF52833">
    <property type="entry name" value="Thioredoxin-like"/>
    <property type="match status" value="1"/>
</dbReference>
<evidence type="ECO:0000313" key="10">
    <source>
        <dbReference type="Proteomes" id="UP000094236"/>
    </source>
</evidence>
<dbReference type="Gene3D" id="3.30.70.1010">
    <property type="entry name" value="Translation elongation factor EF1B, gamma chain, conserved domain"/>
    <property type="match status" value="1"/>
</dbReference>
<dbReference type="InterPro" id="IPR001662">
    <property type="entry name" value="EF1B_G_C"/>
</dbReference>
<comment type="pathway">
    <text evidence="1">Protein biosynthesis; polypeptide chain elongation.</text>
</comment>
<dbReference type="FunFam" id="1.20.1050.10:FF:000006">
    <property type="entry name" value="Elongation factor 1 gamma"/>
    <property type="match status" value="1"/>
</dbReference>
<gene>
    <name evidence="9" type="ORF">PACTADRAFT_38581</name>
</gene>
<feature type="region of interest" description="Disordered" evidence="5">
    <location>
        <begin position="214"/>
        <end position="260"/>
    </location>
</feature>
<sequence length="416" mass="47548">MSQGTLFATEQIRCVAAEALIKHLKLDVKISSKEDPEYQSNFPLNKVPAFIGPKGYKLTEVIAILLYLVSLDNEKSPLFGKNAKEYAQVVKWLSFGSSELIPTAAKAFLPLLGATPYNKKQVDEGLSGSLKLADILEERLYNYTYLVGERLTLADIFVGTVVGRIFETIWAKDFLKQYPSITRWFKSLTQTPVFQFTRFDKNFKFRDTPIEFVPPKKEKKQTQTQAQPKAKAEKKAEKKPEPEADEPTSEEPKKAKHPLEALGKSKIPIDEWKRVYSNEDTRPKALPWFWEHYDPSEWSLWKVGYKYNDELTLTFMSNNLVGGFFNRLSASTKFMFGCLVVYGENNNNGIIGAFLVRGQDFKPAFDVAPDWESYFYEKLDASNPADKEFVNDMWAWDKPVIVDGESKEIADGKVFK</sequence>
<dbReference type="FunFam" id="3.40.30.10:FF:000142">
    <property type="entry name" value="Elongation factor 1 gamma"/>
    <property type="match status" value="1"/>
</dbReference>
<dbReference type="InterPro" id="IPR050802">
    <property type="entry name" value="EF-GSTs"/>
</dbReference>
<evidence type="ECO:0008006" key="11">
    <source>
        <dbReference type="Google" id="ProtNLM"/>
    </source>
</evidence>
<evidence type="ECO:0000256" key="5">
    <source>
        <dbReference type="SAM" id="MobiDB-lite"/>
    </source>
</evidence>
<feature type="domain" description="GST N-terminal" evidence="7">
    <location>
        <begin position="1"/>
        <end position="76"/>
    </location>
</feature>
<dbReference type="CDD" id="cd03181">
    <property type="entry name" value="GST_C_EF1Bgamma_like"/>
    <property type="match status" value="1"/>
</dbReference>
<protein>
    <recommendedName>
        <fullName evidence="11">Elongation factor 1-gamma 1</fullName>
    </recommendedName>
</protein>
<dbReference type="Pfam" id="PF02798">
    <property type="entry name" value="GST_N"/>
    <property type="match status" value="1"/>
</dbReference>
<dbReference type="SMART" id="SM01183">
    <property type="entry name" value="EF1G"/>
    <property type="match status" value="1"/>
</dbReference>
<dbReference type="FunFam" id="3.30.70.1010:FF:000001">
    <property type="entry name" value="Elongation factor 1-gamma 1"/>
    <property type="match status" value="1"/>
</dbReference>
<proteinExistence type="predicted"/>
<dbReference type="SFLD" id="SFLDS00019">
    <property type="entry name" value="Glutathione_Transferase_(cytos"/>
    <property type="match status" value="1"/>
</dbReference>
<dbReference type="InterPro" id="IPR004046">
    <property type="entry name" value="GST_C"/>
</dbReference>
<dbReference type="GO" id="GO:0005737">
    <property type="term" value="C:cytoplasm"/>
    <property type="evidence" value="ECO:0007669"/>
    <property type="project" value="TreeGrafter"/>
</dbReference>